<dbReference type="Proteomes" id="UP000012283">
    <property type="component" value="Unassembled WGS sequence"/>
</dbReference>
<dbReference type="EMBL" id="APML01000019">
    <property type="protein sequence ID" value="ENH97369.1"/>
    <property type="molecule type" value="Genomic_DNA"/>
</dbReference>
<evidence type="ECO:0000313" key="3">
    <source>
        <dbReference type="EMBL" id="ENH97369.1"/>
    </source>
</evidence>
<sequence length="394" mass="45275">MRNRDIENNDSIEEMLTNLPNIDDHRSKEDVYQRLKYHEVQQDKSPWKKWKVLIPIASSMVTVMLIVIAILNMHPSSNDQSLDMALNESSSEETSRDHRADGNNKGQNNDQSASFSTEESKEVEKQDQASFHYQLAYEDEHSQAKPIYMATATTNGEYVIPITLLDFNETSTVNQYYHAYDRYIDEKRGLTIQQMDHLVFNVNVEAETATVSFTDDYKMEPTTSNVVIFRKMLNAIFMPYGIQQVILKGDHEMKDQVTDNGKLTLEAYDNTYFKQYQELSTFYLVPIYKSNVTNVERALKEMKYDEPLSSIQSTVPSDADIEIHESGQRINIEIQSKNLGHNQATLSMVEAILMTTGAFGYEQVVFDIGLEQIGKYDLTEPVEIPNRINPKLLQ</sequence>
<feature type="transmembrane region" description="Helical" evidence="2">
    <location>
        <begin position="52"/>
        <end position="71"/>
    </location>
</feature>
<dbReference type="STRING" id="1308866.J416_05123"/>
<keyword evidence="2" id="KW-0812">Transmembrane</keyword>
<dbReference type="OrthoDB" id="2965336at2"/>
<organism evidence="3 4">
    <name type="scientific">Gracilibacillus halophilus YIM-C55.5</name>
    <dbReference type="NCBI Taxonomy" id="1308866"/>
    <lineage>
        <taxon>Bacteria</taxon>
        <taxon>Bacillati</taxon>
        <taxon>Bacillota</taxon>
        <taxon>Bacilli</taxon>
        <taxon>Bacillales</taxon>
        <taxon>Bacillaceae</taxon>
        <taxon>Gracilibacillus</taxon>
    </lineage>
</organism>
<keyword evidence="4" id="KW-1185">Reference proteome</keyword>
<feature type="compositionally biased region" description="Basic and acidic residues" evidence="1">
    <location>
        <begin position="93"/>
        <end position="102"/>
    </location>
</feature>
<evidence type="ECO:0008006" key="5">
    <source>
        <dbReference type="Google" id="ProtNLM"/>
    </source>
</evidence>
<dbReference type="eggNOG" id="ENOG50331H4">
    <property type="taxonomic scope" value="Bacteria"/>
</dbReference>
<name>N4WDN6_9BACI</name>
<evidence type="ECO:0000256" key="1">
    <source>
        <dbReference type="SAM" id="MobiDB-lite"/>
    </source>
</evidence>
<keyword evidence="2" id="KW-1133">Transmembrane helix</keyword>
<feature type="region of interest" description="Disordered" evidence="1">
    <location>
        <begin position="81"/>
        <end position="123"/>
    </location>
</feature>
<gene>
    <name evidence="3" type="ORF">J416_05123</name>
</gene>
<comment type="caution">
    <text evidence="3">The sequence shown here is derived from an EMBL/GenBank/DDBJ whole genome shotgun (WGS) entry which is preliminary data.</text>
</comment>
<evidence type="ECO:0000313" key="4">
    <source>
        <dbReference type="Proteomes" id="UP000012283"/>
    </source>
</evidence>
<evidence type="ECO:0000256" key="2">
    <source>
        <dbReference type="SAM" id="Phobius"/>
    </source>
</evidence>
<dbReference type="PATRIC" id="fig|1308866.3.peg.1035"/>
<dbReference type="RefSeq" id="WP_003466227.1">
    <property type="nucleotide sequence ID" value="NZ_APML01000019.1"/>
</dbReference>
<keyword evidence="2" id="KW-0472">Membrane</keyword>
<feature type="compositionally biased region" description="Polar residues" evidence="1">
    <location>
        <begin position="104"/>
        <end position="117"/>
    </location>
</feature>
<reference evidence="3 4" key="1">
    <citation type="submission" date="2013-03" db="EMBL/GenBank/DDBJ databases">
        <title>Draft genome sequence of Gracibacillus halophilus YIM-C55.5, a moderately halophilic and thermophilic organism from the Xiaochaidamu salt lake.</title>
        <authorList>
            <person name="Sugumar T."/>
            <person name="Polireddy D.R."/>
            <person name="Antony A."/>
            <person name="Madhava Y.R."/>
            <person name="Sivakumar N."/>
        </authorList>
    </citation>
    <scope>NUCLEOTIDE SEQUENCE [LARGE SCALE GENOMIC DNA]</scope>
    <source>
        <strain evidence="3 4">YIM-C55.5</strain>
    </source>
</reference>
<accession>N4WDN6</accession>
<dbReference type="AlphaFoldDB" id="N4WDN6"/>
<protein>
    <recommendedName>
        <fullName evidence="5">Sigma-X negative effector</fullName>
    </recommendedName>
</protein>
<proteinExistence type="predicted"/>